<gene>
    <name evidence="2" type="ORF">CMEL01_11360</name>
</gene>
<evidence type="ECO:0000313" key="2">
    <source>
        <dbReference type="EMBL" id="KAK1467367.1"/>
    </source>
</evidence>
<dbReference type="AlphaFoldDB" id="A0AAI9V283"/>
<feature type="region of interest" description="Disordered" evidence="1">
    <location>
        <begin position="150"/>
        <end position="170"/>
    </location>
</feature>
<feature type="region of interest" description="Disordered" evidence="1">
    <location>
        <begin position="186"/>
        <end position="206"/>
    </location>
</feature>
<evidence type="ECO:0000313" key="3">
    <source>
        <dbReference type="Proteomes" id="UP001239795"/>
    </source>
</evidence>
<evidence type="ECO:0000256" key="1">
    <source>
        <dbReference type="SAM" id="MobiDB-lite"/>
    </source>
</evidence>
<comment type="caution">
    <text evidence="2">The sequence shown here is derived from an EMBL/GenBank/DDBJ whole genome shotgun (WGS) entry which is preliminary data.</text>
</comment>
<sequence length="206" mass="22878">MALFVKKTLVFLSVFPSSGKSSRKMSVILVDLQPTSWTDGMSLDGSWEFSVGKRLQSLAKKQGLLGESLKSVNQSVCSYDDPTKITGSQLRRKSGVFLANHFLTLRSLTRCSSFIQSLPTSNSRSSLKKTHPQSIGLLLQVDRTHSSANMWTNTYSDTRPRNRSRSRLPPQRIPLKIVLGASKQETNGFQPRLNADKALPTSTSYL</sequence>
<protein>
    <submittedName>
        <fullName evidence="2">Uncharacterized protein</fullName>
    </submittedName>
</protein>
<name>A0AAI9V283_9PEZI</name>
<proteinExistence type="predicted"/>
<organism evidence="2 3">
    <name type="scientific">Colletotrichum melonis</name>
    <dbReference type="NCBI Taxonomy" id="1209925"/>
    <lineage>
        <taxon>Eukaryota</taxon>
        <taxon>Fungi</taxon>
        <taxon>Dikarya</taxon>
        <taxon>Ascomycota</taxon>
        <taxon>Pezizomycotina</taxon>
        <taxon>Sordariomycetes</taxon>
        <taxon>Hypocreomycetidae</taxon>
        <taxon>Glomerellales</taxon>
        <taxon>Glomerellaceae</taxon>
        <taxon>Colletotrichum</taxon>
        <taxon>Colletotrichum acutatum species complex</taxon>
    </lineage>
</organism>
<reference evidence="2 3" key="1">
    <citation type="submission" date="2016-10" db="EMBL/GenBank/DDBJ databases">
        <title>The genome sequence of Colletotrichum fioriniae PJ7.</title>
        <authorList>
            <person name="Baroncelli R."/>
        </authorList>
    </citation>
    <scope>NUCLEOTIDE SEQUENCE [LARGE SCALE GENOMIC DNA]</scope>
    <source>
        <strain evidence="2">Col 31</strain>
    </source>
</reference>
<dbReference type="Proteomes" id="UP001239795">
    <property type="component" value="Unassembled WGS sequence"/>
</dbReference>
<dbReference type="EMBL" id="MLGG01000002">
    <property type="protein sequence ID" value="KAK1467367.1"/>
    <property type="molecule type" value="Genomic_DNA"/>
</dbReference>
<accession>A0AAI9V283</accession>
<keyword evidence="3" id="KW-1185">Reference proteome</keyword>